<dbReference type="GO" id="GO:0003918">
    <property type="term" value="F:DNA topoisomerase type II (double strand cut, ATP-hydrolyzing) activity"/>
    <property type="evidence" value="ECO:0007669"/>
    <property type="project" value="UniProtKB-UniRule"/>
</dbReference>
<dbReference type="SMART" id="SM00433">
    <property type="entry name" value="TOP2c"/>
    <property type="match status" value="1"/>
</dbReference>
<dbReference type="Proteomes" id="UP000254834">
    <property type="component" value="Chromosome"/>
</dbReference>
<keyword evidence="3 11" id="KW-0963">Cytoplasm</keyword>
<dbReference type="SMART" id="SM00387">
    <property type="entry name" value="HATPase_c"/>
    <property type="match status" value="1"/>
</dbReference>
<dbReference type="InterPro" id="IPR013506">
    <property type="entry name" value="Topo_IIA_bsu_dom2"/>
</dbReference>
<dbReference type="GO" id="GO:0005737">
    <property type="term" value="C:cytoplasm"/>
    <property type="evidence" value="ECO:0007669"/>
    <property type="project" value="UniProtKB-SubCell"/>
</dbReference>
<dbReference type="GO" id="GO:0005694">
    <property type="term" value="C:chromosome"/>
    <property type="evidence" value="ECO:0007669"/>
    <property type="project" value="InterPro"/>
</dbReference>
<dbReference type="FunFam" id="3.30.565.10:FF:000002">
    <property type="entry name" value="DNA gyrase subunit B"/>
    <property type="match status" value="1"/>
</dbReference>
<evidence type="ECO:0000313" key="14">
    <source>
        <dbReference type="EMBL" id="AXK61206.1"/>
    </source>
</evidence>
<evidence type="ECO:0000256" key="6">
    <source>
        <dbReference type="ARBA" id="ARBA00022840"/>
    </source>
</evidence>
<dbReference type="InterPro" id="IPR034160">
    <property type="entry name" value="TOPRIM_GyrB"/>
</dbReference>
<dbReference type="GO" id="GO:0046872">
    <property type="term" value="F:metal ion binding"/>
    <property type="evidence" value="ECO:0007669"/>
    <property type="project" value="UniProtKB-KW"/>
</dbReference>
<dbReference type="GO" id="GO:0006265">
    <property type="term" value="P:DNA topological change"/>
    <property type="evidence" value="ECO:0007669"/>
    <property type="project" value="UniProtKB-UniRule"/>
</dbReference>
<feature type="binding site" evidence="11">
    <location>
        <position position="485"/>
    </location>
    <ligand>
        <name>Mg(2+)</name>
        <dbReference type="ChEBI" id="CHEBI:18420"/>
        <label>2</label>
    </ligand>
</feature>
<gene>
    <name evidence="11 14" type="primary">gyrB</name>
    <name evidence="14" type="ORF">C0J27_04595</name>
</gene>
<feature type="binding site" evidence="11">
    <location>
        <position position="410"/>
    </location>
    <ligand>
        <name>Mg(2+)</name>
        <dbReference type="ChEBI" id="CHEBI:18420"/>
        <label>1</label>
        <note>catalytic</note>
    </ligand>
</feature>
<dbReference type="CDD" id="cd16928">
    <property type="entry name" value="HATPase_GyrB-like"/>
    <property type="match status" value="1"/>
</dbReference>
<feature type="binding site" evidence="11">
    <location>
        <position position="487"/>
    </location>
    <ligand>
        <name>Mg(2+)</name>
        <dbReference type="ChEBI" id="CHEBI:18420"/>
        <label>2</label>
    </ligand>
</feature>
<evidence type="ECO:0000256" key="8">
    <source>
        <dbReference type="ARBA" id="ARBA00023029"/>
    </source>
</evidence>
<feature type="site" description="Interaction with DNA" evidence="11">
    <location>
        <position position="435"/>
    </location>
</feature>
<dbReference type="NCBIfam" id="TIGR01059">
    <property type="entry name" value="gyrB"/>
    <property type="match status" value="1"/>
</dbReference>
<dbReference type="FunFam" id="3.30.230.10:FF:000005">
    <property type="entry name" value="DNA gyrase subunit B"/>
    <property type="match status" value="1"/>
</dbReference>
<name>A0A345ZD39_9BACT</name>
<keyword evidence="8 11" id="KW-0799">Topoisomerase</keyword>
<dbReference type="InterPro" id="IPR020568">
    <property type="entry name" value="Ribosomal_Su5_D2-typ_SF"/>
</dbReference>
<dbReference type="Pfam" id="PF00986">
    <property type="entry name" value="DNA_gyraseB_C"/>
    <property type="match status" value="1"/>
</dbReference>
<dbReference type="AlphaFoldDB" id="A0A345ZD39"/>
<dbReference type="PROSITE" id="PS50880">
    <property type="entry name" value="TOPRIM"/>
    <property type="match status" value="1"/>
</dbReference>
<dbReference type="InterPro" id="IPR049353">
    <property type="entry name" value="GyrB_hook"/>
</dbReference>
<dbReference type="PANTHER" id="PTHR45866">
    <property type="entry name" value="DNA GYRASE/TOPOISOMERASE SUBUNIT B"/>
    <property type="match status" value="1"/>
</dbReference>
<dbReference type="InterPro" id="IPR003594">
    <property type="entry name" value="HATPase_dom"/>
</dbReference>
<dbReference type="KEGG" id="cdes:C0J27_04595"/>
<comment type="subcellular location">
    <subcellularLocation>
        <location evidence="11">Cytoplasm</location>
    </subcellularLocation>
</comment>
<dbReference type="NCBIfam" id="NF004189">
    <property type="entry name" value="PRK05644.1"/>
    <property type="match status" value="1"/>
</dbReference>
<keyword evidence="15" id="KW-1185">Reference proteome</keyword>
<keyword evidence="7 11" id="KW-0460">Magnesium</keyword>
<dbReference type="Gene3D" id="3.30.230.10">
    <property type="match status" value="1"/>
</dbReference>
<dbReference type="InterPro" id="IPR013759">
    <property type="entry name" value="Topo_IIA_B_C"/>
</dbReference>
<evidence type="ECO:0000256" key="11">
    <source>
        <dbReference type="HAMAP-Rule" id="MF_01898"/>
    </source>
</evidence>
<evidence type="ECO:0000256" key="2">
    <source>
        <dbReference type="ARBA" id="ARBA00010708"/>
    </source>
</evidence>
<dbReference type="Pfam" id="PF21249">
    <property type="entry name" value="GyrB_hook"/>
    <property type="match status" value="1"/>
</dbReference>
<evidence type="ECO:0000256" key="3">
    <source>
        <dbReference type="ARBA" id="ARBA00022490"/>
    </source>
</evidence>
<dbReference type="SUPFAM" id="SSF55874">
    <property type="entry name" value="ATPase domain of HSP90 chaperone/DNA topoisomerase II/histidine kinase"/>
    <property type="match status" value="1"/>
</dbReference>
<comment type="subunit">
    <text evidence="11">Heterotetramer, composed of two GyrA and two GyrB chains. In the heterotetramer, GyrA contains the active site tyrosine that forms a transient covalent intermediate with DNA, while GyrB binds cofactors and catalyzes ATP hydrolysis.</text>
</comment>
<reference evidence="14 15" key="1">
    <citation type="submission" date="2017-12" db="EMBL/GenBank/DDBJ databases">
        <title>Chromulinavorax destructans is a abundant pathogen of dominant heterotrophic picoflagllates.</title>
        <authorList>
            <person name="Deeg C.M."/>
            <person name="Zimmer M."/>
            <person name="Suttle C.A."/>
        </authorList>
    </citation>
    <scope>NUCLEOTIDE SEQUENCE [LARGE SCALE GENOMIC DNA]</scope>
    <source>
        <strain evidence="14 15">SeV1</strain>
    </source>
</reference>
<feature type="binding site" evidence="11">
    <location>
        <position position="485"/>
    </location>
    <ligand>
        <name>Mg(2+)</name>
        <dbReference type="ChEBI" id="CHEBI:18420"/>
        <label>1</label>
        <note>catalytic</note>
    </ligand>
</feature>
<evidence type="ECO:0000256" key="10">
    <source>
        <dbReference type="ARBA" id="ARBA00023235"/>
    </source>
</evidence>
<feature type="site" description="Interaction with DNA" evidence="11">
    <location>
        <position position="438"/>
    </location>
</feature>
<dbReference type="InterPro" id="IPR000565">
    <property type="entry name" value="Topo_IIA_B"/>
</dbReference>
<keyword evidence="4 11" id="KW-0479">Metal-binding</keyword>
<dbReference type="GO" id="GO:0005524">
    <property type="term" value="F:ATP binding"/>
    <property type="evidence" value="ECO:0007669"/>
    <property type="project" value="UniProtKB-UniRule"/>
</dbReference>
<keyword evidence="12" id="KW-0175">Coiled coil</keyword>
<dbReference type="Gene3D" id="3.30.565.10">
    <property type="entry name" value="Histidine kinase-like ATPase, C-terminal domain"/>
    <property type="match status" value="1"/>
</dbReference>
<dbReference type="FunFam" id="3.40.50.670:FF:000001">
    <property type="entry name" value="DNA topoisomerase 2"/>
    <property type="match status" value="1"/>
</dbReference>
<dbReference type="EMBL" id="CP025544">
    <property type="protein sequence ID" value="AXK61206.1"/>
    <property type="molecule type" value="Genomic_DNA"/>
</dbReference>
<keyword evidence="9" id="KW-0238">DNA-binding</keyword>
<comment type="similarity">
    <text evidence="2 11">Belongs to the type II topoisomerase GyrB family.</text>
</comment>
<dbReference type="EC" id="5.6.2.2" evidence="11"/>
<dbReference type="PROSITE" id="PS00177">
    <property type="entry name" value="TOPOISOMERASE_II"/>
    <property type="match status" value="1"/>
</dbReference>
<evidence type="ECO:0000256" key="5">
    <source>
        <dbReference type="ARBA" id="ARBA00022741"/>
    </source>
</evidence>
<dbReference type="InterPro" id="IPR036890">
    <property type="entry name" value="HATPase_C_sf"/>
</dbReference>
<comment type="catalytic activity">
    <reaction evidence="1 11">
        <text>ATP-dependent breakage, passage and rejoining of double-stranded DNA.</text>
        <dbReference type="EC" id="5.6.2.2"/>
    </reaction>
</comment>
<dbReference type="Pfam" id="PF01751">
    <property type="entry name" value="Toprim"/>
    <property type="match status" value="1"/>
</dbReference>
<dbReference type="SUPFAM" id="SSF54211">
    <property type="entry name" value="Ribosomal protein S5 domain 2-like"/>
    <property type="match status" value="1"/>
</dbReference>
<dbReference type="Pfam" id="PF00204">
    <property type="entry name" value="DNA_gyraseB"/>
    <property type="match status" value="1"/>
</dbReference>
<feature type="domain" description="Toprim" evidence="13">
    <location>
        <begin position="404"/>
        <end position="520"/>
    </location>
</feature>
<dbReference type="InterPro" id="IPR018522">
    <property type="entry name" value="TopoIIA_CS"/>
</dbReference>
<dbReference type="InterPro" id="IPR002288">
    <property type="entry name" value="DNA_gyrase_B_C"/>
</dbReference>
<dbReference type="HAMAP" id="MF_01898">
    <property type="entry name" value="GyrB"/>
    <property type="match status" value="1"/>
</dbReference>
<dbReference type="PANTHER" id="PTHR45866:SF1">
    <property type="entry name" value="DNA GYRASE SUBUNIT B, MITOCHONDRIAL"/>
    <property type="match status" value="1"/>
</dbReference>
<protein>
    <recommendedName>
        <fullName evidence="11">DNA gyrase subunit B</fullName>
        <ecNumber evidence="11">5.6.2.2</ecNumber>
    </recommendedName>
</protein>
<comment type="cofactor">
    <cofactor evidence="11">
        <name>Mg(2+)</name>
        <dbReference type="ChEBI" id="CHEBI:18420"/>
    </cofactor>
    <cofactor evidence="11">
        <name>Mn(2+)</name>
        <dbReference type="ChEBI" id="CHEBI:29035"/>
    </cofactor>
    <cofactor evidence="11">
        <name>Ca(2+)</name>
        <dbReference type="ChEBI" id="CHEBI:29108"/>
    </cofactor>
    <text evidence="11">Binds two Mg(2+) per subunit. The magnesium ions form salt bridges with both the protein and the DNA. Can also accept other divalent metal cations, such as Mn(2+) or Ca(2+).</text>
</comment>
<dbReference type="CDD" id="cd03366">
    <property type="entry name" value="TOPRIM_TopoIIA_GyrB"/>
    <property type="match status" value="1"/>
</dbReference>
<evidence type="ECO:0000256" key="7">
    <source>
        <dbReference type="ARBA" id="ARBA00022842"/>
    </source>
</evidence>
<dbReference type="GO" id="GO:0003677">
    <property type="term" value="F:DNA binding"/>
    <property type="evidence" value="ECO:0007669"/>
    <property type="project" value="UniProtKB-KW"/>
</dbReference>
<dbReference type="GO" id="GO:0006261">
    <property type="term" value="P:DNA-templated DNA replication"/>
    <property type="evidence" value="ECO:0007669"/>
    <property type="project" value="UniProtKB-UniRule"/>
</dbReference>
<comment type="miscellaneous">
    <text evidence="11">Few gyrases are as efficient as E.coli at forming negative supercoils. Not all organisms have 2 type II topoisomerases; in organisms with a single type II topoisomerase this enzyme also has to decatenate newly replicated chromosomes.</text>
</comment>
<dbReference type="SUPFAM" id="SSF56719">
    <property type="entry name" value="Type II DNA topoisomerase"/>
    <property type="match status" value="1"/>
</dbReference>
<dbReference type="OrthoDB" id="9802808at2"/>
<keyword evidence="6 11" id="KW-0067">ATP-binding</keyword>
<dbReference type="Gene3D" id="3.40.50.670">
    <property type="match status" value="2"/>
</dbReference>
<evidence type="ECO:0000256" key="1">
    <source>
        <dbReference type="ARBA" id="ARBA00000185"/>
    </source>
</evidence>
<organism evidence="14 15">
    <name type="scientific">Candidatus Chromulinivorax destructor</name>
    <dbReference type="NCBI Taxonomy" id="2066483"/>
    <lineage>
        <taxon>Bacteria</taxon>
        <taxon>Candidatus Babelota</taxon>
        <taxon>Candidatus Babeliae</taxon>
        <taxon>Candidatus Babeliales</taxon>
        <taxon>Candidatus Chromulinivoraceae</taxon>
        <taxon>Candidatus Chromulinivorax</taxon>
    </lineage>
</organism>
<evidence type="ECO:0000256" key="9">
    <source>
        <dbReference type="ARBA" id="ARBA00023125"/>
    </source>
</evidence>
<dbReference type="PRINTS" id="PR01159">
    <property type="entry name" value="DNAGYRASEB"/>
</dbReference>
<dbReference type="InterPro" id="IPR001241">
    <property type="entry name" value="Topo_IIA"/>
</dbReference>
<keyword evidence="5 11" id="KW-0547">Nucleotide-binding</keyword>
<evidence type="ECO:0000256" key="4">
    <source>
        <dbReference type="ARBA" id="ARBA00022723"/>
    </source>
</evidence>
<dbReference type="NCBIfam" id="NF011501">
    <property type="entry name" value="PRK14939.1"/>
    <property type="match status" value="1"/>
</dbReference>
<dbReference type="InterPro" id="IPR006171">
    <property type="entry name" value="TOPRIM_dom"/>
</dbReference>
<dbReference type="InterPro" id="IPR013760">
    <property type="entry name" value="Topo_IIA-like_dom_sf"/>
</dbReference>
<accession>A0A345ZD39</accession>
<proteinExistence type="inferred from homology"/>
<dbReference type="Pfam" id="PF02518">
    <property type="entry name" value="HATPase_c"/>
    <property type="match status" value="1"/>
</dbReference>
<keyword evidence="10 11" id="KW-0413">Isomerase</keyword>
<evidence type="ECO:0000259" key="13">
    <source>
        <dbReference type="PROSITE" id="PS50880"/>
    </source>
</evidence>
<dbReference type="InterPro" id="IPR014721">
    <property type="entry name" value="Ribsml_uS5_D2-typ_fold_subgr"/>
</dbReference>
<dbReference type="PRINTS" id="PR00418">
    <property type="entry name" value="TPI2FAMILY"/>
</dbReference>
<feature type="coiled-coil region" evidence="12">
    <location>
        <begin position="360"/>
        <end position="387"/>
    </location>
</feature>
<comment type="function">
    <text evidence="11">A type II topoisomerase that negatively supercoils closed circular double-stranded (ds) DNA in an ATP-dependent manner to modulate DNA topology and maintain chromosomes in an underwound state. Negative supercoiling favors strand separation, and DNA replication, transcription, recombination and repair, all of which involve strand separation. Also able to catalyze the interconversion of other topological isomers of dsDNA rings, including catenanes and knotted rings. Type II topoisomerases break and join 2 DNA strands simultaneously in an ATP-dependent manner.</text>
</comment>
<dbReference type="InterPro" id="IPR011557">
    <property type="entry name" value="GyrB"/>
</dbReference>
<sequence length="812" mass="91455">MEGLEAVRKRPAMYIGNTGIGGLHHLVYEVVDNSVDEALGGHCSDIKIVLHVDGSCSVEDNGRGIPTDIHPTEGISAAEVVLTKLHAGGKFDKDSYKFSGGLHGVGISVVNALSSDLHLEIYQNGHVYEQNFKKGIPQDSLTITGNTRKRGTYVRFTPDAEIFQETTVFNFDTLSVRLRELAFLNKNLKIAISDKAQNKNHVFLFEGGIVSFVQSINDKKDPLFSEIIYIYKEDEKYILEAAVQYNDGFKEQIFSFVNNINTVEGGTHVSGFKSALTKACNKRALAMNMIKSGDSFSSEDVREGLVVVISLKAPEPQFEGQTKTKLGNSEVKGIVDSWAFGALDTFFEENPAIAKKILLKAEMARRARDAAKRARDLTRRKTALESTILPGKLADCSNEDPALSELFIVEGDSAGGSAKQARDRFTQAILPLKGKILNVEKARLDKMLINEEIKALISAVGCGIENQEEFNHTKARYHKIILMTDADVDGSHIRTLLLTFFFRYMRPLIEQGYLYIAQPPLYKVKIGKQSQYLSDDNSLKTFVFDWAKNNVSLAFVNKTESPTDLHKLLDDVLVYETKNHAISVNFNLEYKHCHQLALFMHQEQNIELDNSEKLIAQLQPFFPDFAITLQAPDMAPVQNVIQHDIKHTEHEIIQEDEVETEYKKVDGLEKSLIFTKSNISWTLPLEFFTSEKVVELVATMSPLFMLEKNRWVLFLGNREKGIEDQGILRMGYAIGQLSKPYMYIQRYKGLGEMNPEQLWETAMDPETRLFLQVKIEDGLEADAWFSNLMGDSVLGRKQFIEENGKFVKNLDI</sequence>
<evidence type="ECO:0000313" key="15">
    <source>
        <dbReference type="Proteomes" id="UP000254834"/>
    </source>
</evidence>
<evidence type="ECO:0000256" key="12">
    <source>
        <dbReference type="SAM" id="Coils"/>
    </source>
</evidence>
<dbReference type="CDD" id="cd00822">
    <property type="entry name" value="TopoII_Trans_DNA_gyrase"/>
    <property type="match status" value="1"/>
</dbReference>